<evidence type="ECO:0000313" key="2">
    <source>
        <dbReference type="Proteomes" id="UP000320421"/>
    </source>
</evidence>
<accession>A0A517PLI5</accession>
<gene>
    <name evidence="1" type="ORF">HG66A1_20220</name>
</gene>
<dbReference type="Proteomes" id="UP000320421">
    <property type="component" value="Chromosome"/>
</dbReference>
<protein>
    <submittedName>
        <fullName evidence="1">Uncharacterized protein</fullName>
    </submittedName>
</protein>
<sequence length="378" mass="43052">MKSLSRNRIPVLSVIVFLGSLTILNSYCHTAAAAPYRQKIHMKHIQLYDANGFGQPIVARSFLMPADWQVAGGVQWSTHYDPNQPAYFESFSAMSPDGRVSFDMLPAYSWIWFTDPGIRQMMLQTGNASRLASPLDATGVVQEYIIPNYRPGAVIVSVKPRPDLANALRQQLIKLGLGRLEANGCRVTLDFVEAQIAYTQNGVRYLESAVVQLFRSDFPSTGMQSFTASNLFLFKAPAAEWEENQLIYATAMRSMRQNPAWLKAINQFQKNMARIRQQGAVRRQQIMNQMYEEMRESQQESWEYRQESIDHVAREFSESIREVETYHDPSTGYDVELPQNYDYAFSNGLGEYIITNDPLYNPSQDQFGGNWHPLQAAP</sequence>
<evidence type="ECO:0000313" key="1">
    <source>
        <dbReference type="EMBL" id="QDT20237.1"/>
    </source>
</evidence>
<name>A0A517PLI5_9PLAN</name>
<dbReference type="AlphaFoldDB" id="A0A517PLI5"/>
<organism evidence="1 2">
    <name type="scientific">Gimesia chilikensis</name>
    <dbReference type="NCBI Taxonomy" id="2605989"/>
    <lineage>
        <taxon>Bacteria</taxon>
        <taxon>Pseudomonadati</taxon>
        <taxon>Planctomycetota</taxon>
        <taxon>Planctomycetia</taxon>
        <taxon>Planctomycetales</taxon>
        <taxon>Planctomycetaceae</taxon>
        <taxon>Gimesia</taxon>
    </lineage>
</organism>
<keyword evidence="2" id="KW-1185">Reference proteome</keyword>
<dbReference type="OrthoDB" id="290236at2"/>
<dbReference type="EMBL" id="CP036266">
    <property type="protein sequence ID" value="QDT20237.1"/>
    <property type="molecule type" value="Genomic_DNA"/>
</dbReference>
<proteinExistence type="predicted"/>
<dbReference type="RefSeq" id="WP_145182804.1">
    <property type="nucleotide sequence ID" value="NZ_CP036266.1"/>
</dbReference>
<reference evidence="1 2" key="1">
    <citation type="submission" date="2019-02" db="EMBL/GenBank/DDBJ databases">
        <title>Deep-cultivation of Planctomycetes and their phenomic and genomic characterization uncovers novel biology.</title>
        <authorList>
            <person name="Wiegand S."/>
            <person name="Jogler M."/>
            <person name="Boedeker C."/>
            <person name="Pinto D."/>
            <person name="Vollmers J."/>
            <person name="Rivas-Marin E."/>
            <person name="Kohn T."/>
            <person name="Peeters S.H."/>
            <person name="Heuer A."/>
            <person name="Rast P."/>
            <person name="Oberbeckmann S."/>
            <person name="Bunk B."/>
            <person name="Jeske O."/>
            <person name="Meyerdierks A."/>
            <person name="Storesund J.E."/>
            <person name="Kallscheuer N."/>
            <person name="Luecker S."/>
            <person name="Lage O.M."/>
            <person name="Pohl T."/>
            <person name="Merkel B.J."/>
            <person name="Hornburger P."/>
            <person name="Mueller R.-W."/>
            <person name="Bruemmer F."/>
            <person name="Labrenz M."/>
            <person name="Spormann A.M."/>
            <person name="Op den Camp H."/>
            <person name="Overmann J."/>
            <person name="Amann R."/>
            <person name="Jetten M.S.M."/>
            <person name="Mascher T."/>
            <person name="Medema M.H."/>
            <person name="Devos D.P."/>
            <person name="Kaster A.-K."/>
            <person name="Ovreas L."/>
            <person name="Rohde M."/>
            <person name="Galperin M.Y."/>
            <person name="Jogler C."/>
        </authorList>
    </citation>
    <scope>NUCLEOTIDE SEQUENCE [LARGE SCALE GENOMIC DNA]</scope>
    <source>
        <strain evidence="1 2">HG66A1</strain>
    </source>
</reference>